<feature type="non-terminal residue" evidence="2">
    <location>
        <position position="1"/>
    </location>
</feature>
<accession>R0JV20</accession>
<feature type="compositionally biased region" description="Low complexity" evidence="1">
    <location>
        <begin position="1"/>
        <end position="12"/>
    </location>
</feature>
<evidence type="ECO:0000313" key="2">
    <source>
        <dbReference type="EMBL" id="EOB01062.1"/>
    </source>
</evidence>
<feature type="region of interest" description="Disordered" evidence="1">
    <location>
        <begin position="1"/>
        <end position="50"/>
    </location>
</feature>
<proteinExistence type="predicted"/>
<evidence type="ECO:0000313" key="3">
    <source>
        <dbReference type="Proteomes" id="UP000296049"/>
    </source>
</evidence>
<feature type="non-terminal residue" evidence="2">
    <location>
        <position position="88"/>
    </location>
</feature>
<evidence type="ECO:0000256" key="1">
    <source>
        <dbReference type="SAM" id="MobiDB-lite"/>
    </source>
</evidence>
<reference evidence="3" key="1">
    <citation type="journal article" date="2013" name="Nat. Genet.">
        <title>The duck genome and transcriptome provide insight into an avian influenza virus reservoir species.</title>
        <authorList>
            <person name="Huang Y."/>
            <person name="Li Y."/>
            <person name="Burt D.W."/>
            <person name="Chen H."/>
            <person name="Zhang Y."/>
            <person name="Qian W."/>
            <person name="Kim H."/>
            <person name="Gan S."/>
            <person name="Zhao Y."/>
            <person name="Li J."/>
            <person name="Yi K."/>
            <person name="Feng H."/>
            <person name="Zhu P."/>
            <person name="Li B."/>
            <person name="Liu Q."/>
            <person name="Fairley S."/>
            <person name="Magor K.E."/>
            <person name="Du Z."/>
            <person name="Hu X."/>
            <person name="Goodman L."/>
            <person name="Tafer H."/>
            <person name="Vignal A."/>
            <person name="Lee T."/>
            <person name="Kim K.W."/>
            <person name="Sheng Z."/>
            <person name="An Y."/>
            <person name="Searle S."/>
            <person name="Herrero J."/>
            <person name="Groenen M.A."/>
            <person name="Crooijmans R.P."/>
            <person name="Faraut T."/>
            <person name="Cai Q."/>
            <person name="Webster R.G."/>
            <person name="Aldridge J.R."/>
            <person name="Warren W.C."/>
            <person name="Bartschat S."/>
            <person name="Kehr S."/>
            <person name="Marz M."/>
            <person name="Stadler P.F."/>
            <person name="Smith J."/>
            <person name="Kraus R.H."/>
            <person name="Zhao Y."/>
            <person name="Ren L."/>
            <person name="Fei J."/>
            <person name="Morisson M."/>
            <person name="Kaiser P."/>
            <person name="Griffin D.K."/>
            <person name="Rao M."/>
            <person name="Pitel F."/>
            <person name="Wang J."/>
            <person name="Li N."/>
        </authorList>
    </citation>
    <scope>NUCLEOTIDE SEQUENCE [LARGE SCALE GENOMIC DNA]</scope>
</reference>
<keyword evidence="3" id="KW-1185">Reference proteome</keyword>
<name>R0JV20_ANAPL</name>
<sequence length="88" mass="8881">AAEGQQQMAMAAHPVPALLPNMPRGFSVPGTHNMAQMPGQNGQDAPAGCHSATWHCASTVPLDVQFAAGVRAAVRTAGHLGSGARLAA</sequence>
<organism evidence="2 3">
    <name type="scientific">Anas platyrhynchos</name>
    <name type="common">Mallard</name>
    <name type="synonym">Anas boschas</name>
    <dbReference type="NCBI Taxonomy" id="8839"/>
    <lineage>
        <taxon>Eukaryota</taxon>
        <taxon>Metazoa</taxon>
        <taxon>Chordata</taxon>
        <taxon>Craniata</taxon>
        <taxon>Vertebrata</taxon>
        <taxon>Euteleostomi</taxon>
        <taxon>Archelosauria</taxon>
        <taxon>Archosauria</taxon>
        <taxon>Dinosauria</taxon>
        <taxon>Saurischia</taxon>
        <taxon>Theropoda</taxon>
        <taxon>Coelurosauria</taxon>
        <taxon>Aves</taxon>
        <taxon>Neognathae</taxon>
        <taxon>Galloanserae</taxon>
        <taxon>Anseriformes</taxon>
        <taxon>Anatidae</taxon>
        <taxon>Anatinae</taxon>
        <taxon>Anas</taxon>
    </lineage>
</organism>
<dbReference type="EMBL" id="KB743139">
    <property type="protein sequence ID" value="EOB01062.1"/>
    <property type="molecule type" value="Genomic_DNA"/>
</dbReference>
<dbReference type="Proteomes" id="UP000296049">
    <property type="component" value="Unassembled WGS sequence"/>
</dbReference>
<protein>
    <submittedName>
        <fullName evidence="2">Uncharacterized protein</fullName>
    </submittedName>
</protein>
<dbReference type="AlphaFoldDB" id="R0JV20"/>
<gene>
    <name evidence="2" type="ORF">Anapl_00375</name>
</gene>